<keyword evidence="6" id="KW-0175">Coiled coil</keyword>
<comment type="similarity">
    <text evidence="2">Belongs to the synembryn family.</text>
</comment>
<reference evidence="7" key="1">
    <citation type="journal article" date="2020" name="Stud. Mycol.">
        <title>101 Dothideomycetes genomes: a test case for predicting lifestyles and emergence of pathogens.</title>
        <authorList>
            <person name="Haridas S."/>
            <person name="Albert R."/>
            <person name="Binder M."/>
            <person name="Bloem J."/>
            <person name="Labutti K."/>
            <person name="Salamov A."/>
            <person name="Andreopoulos B."/>
            <person name="Baker S."/>
            <person name="Barry K."/>
            <person name="Bills G."/>
            <person name="Bluhm B."/>
            <person name="Cannon C."/>
            <person name="Castanera R."/>
            <person name="Culley D."/>
            <person name="Daum C."/>
            <person name="Ezra D."/>
            <person name="Gonzalez J."/>
            <person name="Henrissat B."/>
            <person name="Kuo A."/>
            <person name="Liang C."/>
            <person name="Lipzen A."/>
            <person name="Lutzoni F."/>
            <person name="Magnuson J."/>
            <person name="Mondo S."/>
            <person name="Nolan M."/>
            <person name="Ohm R."/>
            <person name="Pangilinan J."/>
            <person name="Park H.-J."/>
            <person name="Ramirez L."/>
            <person name="Alfaro M."/>
            <person name="Sun H."/>
            <person name="Tritt A."/>
            <person name="Yoshinaga Y."/>
            <person name="Zwiers L.-H."/>
            <person name="Turgeon B."/>
            <person name="Goodwin S."/>
            <person name="Spatafora J."/>
            <person name="Crous P."/>
            <person name="Grigoriev I."/>
        </authorList>
    </citation>
    <scope>NUCLEOTIDE SEQUENCE</scope>
    <source>
        <strain evidence="7">CBS 675.92</strain>
    </source>
</reference>
<gene>
    <name evidence="7" type="ORF">CC80DRAFT_558968</name>
</gene>
<accession>A0A6A5U0P5</accession>
<evidence type="ECO:0000256" key="5">
    <source>
        <dbReference type="ARBA" id="ARBA00023186"/>
    </source>
</evidence>
<feature type="coiled-coil region" evidence="6">
    <location>
        <begin position="3"/>
        <end position="37"/>
    </location>
</feature>
<evidence type="ECO:0000256" key="6">
    <source>
        <dbReference type="SAM" id="Coils"/>
    </source>
</evidence>
<evidence type="ECO:0000256" key="1">
    <source>
        <dbReference type="ARBA" id="ARBA00004544"/>
    </source>
</evidence>
<protein>
    <recommendedName>
        <fullName evidence="9">Guanine nucleotide exchange factor</fullName>
    </recommendedName>
</protein>
<dbReference type="GO" id="GO:0001965">
    <property type="term" value="F:G-protein alpha-subunit binding"/>
    <property type="evidence" value="ECO:0007669"/>
    <property type="project" value="TreeGrafter"/>
</dbReference>
<dbReference type="InterPro" id="IPR008376">
    <property type="entry name" value="Chaperone_Ric-8_A/B"/>
</dbReference>
<keyword evidence="3" id="KW-0963">Cytoplasm</keyword>
<dbReference type="PRINTS" id="PR01802">
    <property type="entry name" value="SYNEMBRYN"/>
</dbReference>
<dbReference type="InterPro" id="IPR016024">
    <property type="entry name" value="ARM-type_fold"/>
</dbReference>
<organism evidence="7 8">
    <name type="scientific">Byssothecium circinans</name>
    <dbReference type="NCBI Taxonomy" id="147558"/>
    <lineage>
        <taxon>Eukaryota</taxon>
        <taxon>Fungi</taxon>
        <taxon>Dikarya</taxon>
        <taxon>Ascomycota</taxon>
        <taxon>Pezizomycotina</taxon>
        <taxon>Dothideomycetes</taxon>
        <taxon>Pleosporomycetidae</taxon>
        <taxon>Pleosporales</taxon>
        <taxon>Massarineae</taxon>
        <taxon>Massarinaceae</taxon>
        <taxon>Byssothecium</taxon>
    </lineage>
</organism>
<dbReference type="GO" id="GO:0007186">
    <property type="term" value="P:G protein-coupled receptor signaling pathway"/>
    <property type="evidence" value="ECO:0007669"/>
    <property type="project" value="TreeGrafter"/>
</dbReference>
<evidence type="ECO:0000256" key="3">
    <source>
        <dbReference type="ARBA" id="ARBA00022490"/>
    </source>
</evidence>
<proteinExistence type="inferred from homology"/>
<evidence type="ECO:0000313" key="7">
    <source>
        <dbReference type="EMBL" id="KAF1958174.1"/>
    </source>
</evidence>
<dbReference type="Pfam" id="PF10165">
    <property type="entry name" value="Ric8"/>
    <property type="match status" value="1"/>
</dbReference>
<keyword evidence="4" id="KW-0344">Guanine-nucleotide releasing factor</keyword>
<dbReference type="EMBL" id="ML976987">
    <property type="protein sequence ID" value="KAF1958174.1"/>
    <property type="molecule type" value="Genomic_DNA"/>
</dbReference>
<evidence type="ECO:0000256" key="2">
    <source>
        <dbReference type="ARBA" id="ARBA00009049"/>
    </source>
</evidence>
<dbReference type="SUPFAM" id="SSF48371">
    <property type="entry name" value="ARM repeat"/>
    <property type="match status" value="1"/>
</dbReference>
<keyword evidence="5" id="KW-0143">Chaperone</keyword>
<comment type="subcellular location">
    <subcellularLocation>
        <location evidence="1">Cytoplasm</location>
        <location evidence="1">Cell cortex</location>
    </subcellularLocation>
</comment>
<dbReference type="Proteomes" id="UP000800035">
    <property type="component" value="Unassembled WGS sequence"/>
</dbReference>
<dbReference type="GO" id="GO:0005085">
    <property type="term" value="F:guanyl-nucleotide exchange factor activity"/>
    <property type="evidence" value="ECO:0007669"/>
    <property type="project" value="UniProtKB-KW"/>
</dbReference>
<dbReference type="InterPro" id="IPR019318">
    <property type="entry name" value="Gua_nucleotide_exch_fac_Ric8"/>
</dbReference>
<dbReference type="AlphaFoldDB" id="A0A6A5U0P5"/>
<name>A0A6A5U0P5_9PLEO</name>
<dbReference type="GO" id="GO:0005938">
    <property type="term" value="C:cell cortex"/>
    <property type="evidence" value="ECO:0007669"/>
    <property type="project" value="UniProtKB-SubCell"/>
</dbReference>
<sequence length="447" mass="50156">MGRKDIENALDVLEADVKKTNNTSQKLNDILQRLRNHTSLDELDPLFTKRGISICCRYSFDASSPTTGRIALRCLCNILFLAEPTRQIFVNENYIKETVERMKSTHPDDELLSARLLLLCTYGTDLNFNPLFEKHNIAEIINTRSRKVSTTGHLISACSESLKLLYNLLAHYPHHAPRFSESLLPILKILNNVTVPSPPLQPPISSLINPLVYLDLGDTNTRNSEQDHLFPRFDNNINVDRLVHILDLATRAYNDEEMDKHVSPLVQVLVRIAELALPGPKARLRALLLPSNADRERVLGTGDSLPARLLRLSAALAAPNLRQIVPALLFELSDKDVQRFVHNIGYGYAAGFLQINGLQLPSGELDGDAEGGNNDKATNETVEVNPVTGQTRDMEPELHIPEMTDEEKEREAERLFVLFERLRATGVVDVENPVAQAVREGRFEEVD</sequence>
<evidence type="ECO:0000256" key="4">
    <source>
        <dbReference type="ARBA" id="ARBA00022658"/>
    </source>
</evidence>
<keyword evidence="8" id="KW-1185">Reference proteome</keyword>
<evidence type="ECO:0000313" key="8">
    <source>
        <dbReference type="Proteomes" id="UP000800035"/>
    </source>
</evidence>
<dbReference type="PANTHER" id="PTHR12425">
    <property type="entry name" value="SYNEMBRYN"/>
    <property type="match status" value="1"/>
</dbReference>
<evidence type="ECO:0008006" key="9">
    <source>
        <dbReference type="Google" id="ProtNLM"/>
    </source>
</evidence>
<dbReference type="PANTHER" id="PTHR12425:SF5">
    <property type="entry name" value="SYNEMBRYN"/>
    <property type="match status" value="1"/>
</dbReference>
<dbReference type="OrthoDB" id="5585685at2759"/>